<keyword evidence="3" id="KW-1185">Reference proteome</keyword>
<name>A0ABV9T2G5_9BACT</name>
<dbReference type="InterPro" id="IPR028098">
    <property type="entry name" value="Glyco_trans_4-like_N"/>
</dbReference>
<keyword evidence="2" id="KW-0808">Transferase</keyword>
<evidence type="ECO:0000259" key="1">
    <source>
        <dbReference type="Pfam" id="PF13439"/>
    </source>
</evidence>
<dbReference type="Pfam" id="PF13692">
    <property type="entry name" value="Glyco_trans_1_4"/>
    <property type="match status" value="1"/>
</dbReference>
<dbReference type="Proteomes" id="UP001595818">
    <property type="component" value="Unassembled WGS sequence"/>
</dbReference>
<dbReference type="PANTHER" id="PTHR45947">
    <property type="entry name" value="SULFOQUINOVOSYL TRANSFERASE SQD2"/>
    <property type="match status" value="1"/>
</dbReference>
<comment type="caution">
    <text evidence="2">The sequence shown here is derived from an EMBL/GenBank/DDBJ whole genome shotgun (WGS) entry which is preliminary data.</text>
</comment>
<dbReference type="EC" id="2.4.-.-" evidence="2"/>
<sequence length="351" mass="39622">MKDLPLNILYVTNMYPAPEHPVDGIFIQEQIKDISELLPIKHEVFLIDSVYRGKKEYIKSLFRIPRKIKSGKYDLIHIHYGLSGLFLLLFRPKTKVFLTLHGSDIQKREKNGWQVWLTKKILHKADKVFVQNQAMKDLVLPFNPKVEVLTCGINSDFFKPVNGFKKTPHTKLVVFPSSPSREVKNFPLFTEVLKRANEASTCKIEHACVDNLDRDEVRTLLNKADCLLMTSKTEGSPQVIKEALSCNLPVVSVPVGDVAEITDGIPNCYVAASHNPTELSDLLVKALVRKPDNIRSSFLSKTKYNHKSIAQKLASHYSALHPGNSRVPFAKPEPILMPVNSGESLSQNIKF</sequence>
<reference evidence="3" key="1">
    <citation type="journal article" date="2019" name="Int. J. Syst. Evol. Microbiol.">
        <title>The Global Catalogue of Microorganisms (GCM) 10K type strain sequencing project: providing services to taxonomists for standard genome sequencing and annotation.</title>
        <authorList>
            <consortium name="The Broad Institute Genomics Platform"/>
            <consortium name="The Broad Institute Genome Sequencing Center for Infectious Disease"/>
            <person name="Wu L."/>
            <person name="Ma J."/>
        </authorList>
    </citation>
    <scope>NUCLEOTIDE SEQUENCE [LARGE SCALE GENOMIC DNA]</scope>
    <source>
        <strain evidence="3">CGMCC 4.7466</strain>
    </source>
</reference>
<dbReference type="CDD" id="cd03801">
    <property type="entry name" value="GT4_PimA-like"/>
    <property type="match status" value="1"/>
</dbReference>
<dbReference type="GO" id="GO:0016757">
    <property type="term" value="F:glycosyltransferase activity"/>
    <property type="evidence" value="ECO:0007669"/>
    <property type="project" value="UniProtKB-KW"/>
</dbReference>
<dbReference type="RefSeq" id="WP_377065460.1">
    <property type="nucleotide sequence ID" value="NZ_JBHSJJ010000007.1"/>
</dbReference>
<proteinExistence type="predicted"/>
<dbReference type="Pfam" id="PF13439">
    <property type="entry name" value="Glyco_transf_4"/>
    <property type="match status" value="1"/>
</dbReference>
<dbReference type="EMBL" id="JBHSJJ010000007">
    <property type="protein sequence ID" value="MFC4872881.1"/>
    <property type="molecule type" value="Genomic_DNA"/>
</dbReference>
<evidence type="ECO:0000313" key="2">
    <source>
        <dbReference type="EMBL" id="MFC4872881.1"/>
    </source>
</evidence>
<dbReference type="PANTHER" id="PTHR45947:SF15">
    <property type="entry name" value="TEICHURONIC ACID BIOSYNTHESIS GLYCOSYLTRANSFERASE TUAC-RELATED"/>
    <property type="match status" value="1"/>
</dbReference>
<accession>A0ABV9T2G5</accession>
<gene>
    <name evidence="2" type="ORF">ACFPFU_14385</name>
</gene>
<feature type="domain" description="Glycosyltransferase subfamily 4-like N-terminal" evidence="1">
    <location>
        <begin position="51"/>
        <end position="156"/>
    </location>
</feature>
<dbReference type="Gene3D" id="3.40.50.2000">
    <property type="entry name" value="Glycogen Phosphorylase B"/>
    <property type="match status" value="2"/>
</dbReference>
<organism evidence="2 3">
    <name type="scientific">Negadavirga shengliensis</name>
    <dbReference type="NCBI Taxonomy" id="1389218"/>
    <lineage>
        <taxon>Bacteria</taxon>
        <taxon>Pseudomonadati</taxon>
        <taxon>Bacteroidota</taxon>
        <taxon>Cytophagia</taxon>
        <taxon>Cytophagales</taxon>
        <taxon>Cyclobacteriaceae</taxon>
        <taxon>Negadavirga</taxon>
    </lineage>
</organism>
<keyword evidence="2" id="KW-0328">Glycosyltransferase</keyword>
<evidence type="ECO:0000313" key="3">
    <source>
        <dbReference type="Proteomes" id="UP001595818"/>
    </source>
</evidence>
<protein>
    <submittedName>
        <fullName evidence="2">Glycosyltransferase family 4 protein</fullName>
        <ecNumber evidence="2">2.4.-.-</ecNumber>
    </submittedName>
</protein>
<dbReference type="InterPro" id="IPR050194">
    <property type="entry name" value="Glycosyltransferase_grp1"/>
</dbReference>
<dbReference type="SUPFAM" id="SSF53756">
    <property type="entry name" value="UDP-Glycosyltransferase/glycogen phosphorylase"/>
    <property type="match status" value="1"/>
</dbReference>